<feature type="binding site" evidence="9">
    <location>
        <begin position="209"/>
        <end position="213"/>
    </location>
    <ligand>
        <name>ATP</name>
        <dbReference type="ChEBI" id="CHEBI:30616"/>
    </ligand>
</feature>
<evidence type="ECO:0000256" key="3">
    <source>
        <dbReference type="ARBA" id="ARBA00022679"/>
    </source>
</evidence>
<accession>A0A2T2WUM7</accession>
<organism evidence="11 12">
    <name type="scientific">Sulfobacillus benefaciens</name>
    <dbReference type="NCBI Taxonomy" id="453960"/>
    <lineage>
        <taxon>Bacteria</taxon>
        <taxon>Bacillati</taxon>
        <taxon>Bacillota</taxon>
        <taxon>Clostridia</taxon>
        <taxon>Eubacteriales</taxon>
        <taxon>Clostridiales Family XVII. Incertae Sedis</taxon>
        <taxon>Sulfobacillus</taxon>
    </lineage>
</organism>
<dbReference type="GO" id="GO:0000287">
    <property type="term" value="F:magnesium ion binding"/>
    <property type="evidence" value="ECO:0007669"/>
    <property type="project" value="UniProtKB-UniRule"/>
</dbReference>
<keyword evidence="7 9" id="KW-0067">ATP-binding</keyword>
<name>A0A2T2WUM7_9FIRM</name>
<dbReference type="Gene3D" id="3.30.420.40">
    <property type="match status" value="2"/>
</dbReference>
<comment type="catalytic activity">
    <reaction evidence="9">
        <text>acetate + ATP = acetyl phosphate + ADP</text>
        <dbReference type="Rhea" id="RHEA:11352"/>
        <dbReference type="ChEBI" id="CHEBI:22191"/>
        <dbReference type="ChEBI" id="CHEBI:30089"/>
        <dbReference type="ChEBI" id="CHEBI:30616"/>
        <dbReference type="ChEBI" id="CHEBI:456216"/>
        <dbReference type="EC" id="2.7.2.1"/>
    </reaction>
</comment>
<feature type="site" description="Transition state stabilizer" evidence="9">
    <location>
        <position position="186"/>
    </location>
</feature>
<comment type="pathway">
    <text evidence="9">Metabolic intermediate biosynthesis; acetyl-CoA biosynthesis; acetyl-CoA from acetate: step 1/2.</text>
</comment>
<dbReference type="HAMAP" id="MF_00020">
    <property type="entry name" value="Acetate_kinase"/>
    <property type="match status" value="1"/>
</dbReference>
<dbReference type="Proteomes" id="UP000242699">
    <property type="component" value="Unassembled WGS sequence"/>
</dbReference>
<dbReference type="PIRSF" id="PIRSF000722">
    <property type="entry name" value="Acetate_prop_kin"/>
    <property type="match status" value="1"/>
</dbReference>
<keyword evidence="2 9" id="KW-0963">Cytoplasm</keyword>
<dbReference type="EC" id="2.7.2.1" evidence="9"/>
<keyword evidence="4 9" id="KW-0479">Metal-binding</keyword>
<comment type="similarity">
    <text evidence="1 9 10">Belongs to the acetokinase family.</text>
</comment>
<dbReference type="PANTHER" id="PTHR21060:SF21">
    <property type="entry name" value="ACETATE KINASE"/>
    <property type="match status" value="1"/>
</dbReference>
<evidence type="ECO:0000313" key="12">
    <source>
        <dbReference type="Proteomes" id="UP000242699"/>
    </source>
</evidence>
<feature type="binding site" evidence="9">
    <location>
        <begin position="329"/>
        <end position="333"/>
    </location>
    <ligand>
        <name>ATP</name>
        <dbReference type="ChEBI" id="CHEBI:30616"/>
    </ligand>
</feature>
<evidence type="ECO:0000256" key="9">
    <source>
        <dbReference type="HAMAP-Rule" id="MF_00020"/>
    </source>
</evidence>
<dbReference type="AlphaFoldDB" id="A0A2T2WUM7"/>
<keyword evidence="3 9" id="KW-0808">Transferase</keyword>
<feature type="binding site" evidence="9">
    <location>
        <position position="13"/>
    </location>
    <ligand>
        <name>Mg(2+)</name>
        <dbReference type="ChEBI" id="CHEBI:18420"/>
    </ligand>
</feature>
<dbReference type="InterPro" id="IPR000890">
    <property type="entry name" value="Aliphatic_acid_kin_short-chain"/>
</dbReference>
<feature type="active site" description="Proton donor/acceptor" evidence="9">
    <location>
        <position position="155"/>
    </location>
</feature>
<dbReference type="GO" id="GO:0006083">
    <property type="term" value="P:acetate metabolic process"/>
    <property type="evidence" value="ECO:0007669"/>
    <property type="project" value="TreeGrafter"/>
</dbReference>
<dbReference type="PANTHER" id="PTHR21060">
    <property type="entry name" value="ACETATE KINASE"/>
    <property type="match status" value="1"/>
</dbReference>
<evidence type="ECO:0000256" key="6">
    <source>
        <dbReference type="ARBA" id="ARBA00022777"/>
    </source>
</evidence>
<feature type="binding site" evidence="9">
    <location>
        <position position="20"/>
    </location>
    <ligand>
        <name>ATP</name>
        <dbReference type="ChEBI" id="CHEBI:30616"/>
    </ligand>
</feature>
<comment type="function">
    <text evidence="9">Catalyzes the formation of acetyl phosphate from acetate and ATP. Can also catalyze the reverse reaction.</text>
</comment>
<evidence type="ECO:0000256" key="10">
    <source>
        <dbReference type="RuleBase" id="RU003835"/>
    </source>
</evidence>
<dbReference type="InterPro" id="IPR043129">
    <property type="entry name" value="ATPase_NBD"/>
</dbReference>
<proteinExistence type="inferred from homology"/>
<dbReference type="EMBL" id="PXYT01000047">
    <property type="protein sequence ID" value="PSR25936.1"/>
    <property type="molecule type" value="Genomic_DNA"/>
</dbReference>
<evidence type="ECO:0000256" key="5">
    <source>
        <dbReference type="ARBA" id="ARBA00022741"/>
    </source>
</evidence>
<keyword evidence="5 9" id="KW-0547">Nucleotide-binding</keyword>
<evidence type="ECO:0000313" key="11">
    <source>
        <dbReference type="EMBL" id="PSR25936.1"/>
    </source>
</evidence>
<feature type="binding site" evidence="9">
    <location>
        <position position="98"/>
    </location>
    <ligand>
        <name>substrate</name>
    </ligand>
</feature>
<gene>
    <name evidence="9" type="primary">ackA</name>
    <name evidence="11" type="ORF">C7B43_15800</name>
</gene>
<dbReference type="NCBIfam" id="TIGR00016">
    <property type="entry name" value="ackA"/>
    <property type="match status" value="1"/>
</dbReference>
<dbReference type="GO" id="GO:0006085">
    <property type="term" value="P:acetyl-CoA biosynthetic process"/>
    <property type="evidence" value="ECO:0007669"/>
    <property type="project" value="UniProtKB-UniRule"/>
</dbReference>
<keyword evidence="6 9" id="KW-0418">Kinase</keyword>
<comment type="caution">
    <text evidence="9">Lacks conserved residue(s) required for the propagation of feature annotation.</text>
</comment>
<dbReference type="GO" id="GO:0008776">
    <property type="term" value="F:acetate kinase activity"/>
    <property type="evidence" value="ECO:0007669"/>
    <property type="project" value="UniProtKB-UniRule"/>
</dbReference>
<dbReference type="InterPro" id="IPR004372">
    <property type="entry name" value="Ac/propionate_kinase"/>
</dbReference>
<protein>
    <recommendedName>
        <fullName evidence="9">Acetate kinase</fullName>
        <ecNumber evidence="9">2.7.2.1</ecNumber>
    </recommendedName>
    <alternativeName>
        <fullName evidence="9">Acetokinase</fullName>
    </alternativeName>
</protein>
<dbReference type="GO" id="GO:0005829">
    <property type="term" value="C:cytosol"/>
    <property type="evidence" value="ECO:0007669"/>
    <property type="project" value="TreeGrafter"/>
</dbReference>
<dbReference type="PRINTS" id="PR00471">
    <property type="entry name" value="ACETATEKNASE"/>
</dbReference>
<evidence type="ECO:0000256" key="2">
    <source>
        <dbReference type="ARBA" id="ARBA00022490"/>
    </source>
</evidence>
<comment type="subcellular location">
    <subcellularLocation>
        <location evidence="9">Cytoplasm</location>
    </subcellularLocation>
</comment>
<sequence length="398" mass="43319">MELSGAIPILAVNGGSSSLKFALFAFNPDDERQGSEQVMAEGAIEEIGQHESHLWVKTPSEILEDFHVSCPDWDKAVDWMLKVLTRPGLPLPLAIGHRFVSGGPHALHHQMIGDSFQELMQQALPYAPLHVPLNMAIVEAVTQRFPDMPQAACFDTVFHRDLPEIASRLPLPRDLWDRGMRKYGFHGLSYEYIVDTLGDRARGRVIIAHLGNGSSLAAISNGRSLDTTMGLTPTGGVIMGTRPGDLDPGALLFLMNVPGYEAPQLSHVLNHLSGLMGISAMTGDMAALLASSDPRAIQAVEMFAYSIRKAIGALTAALGGIDTLVFTGGIGEHVSAIRQKICKPLAFCHIELDDAANEHNARIISRPSSLVQVAVIPTNENLMIARHTYQLWREHPQK</sequence>
<comment type="subunit">
    <text evidence="9">Homodimer.</text>
</comment>
<dbReference type="GO" id="GO:0005524">
    <property type="term" value="F:ATP binding"/>
    <property type="evidence" value="ECO:0007669"/>
    <property type="project" value="UniProtKB-KW"/>
</dbReference>
<keyword evidence="8 9" id="KW-0460">Magnesium</keyword>
<feature type="site" description="Transition state stabilizer" evidence="9">
    <location>
        <position position="242"/>
    </location>
</feature>
<feature type="binding site" evidence="9">
    <location>
        <position position="380"/>
    </location>
    <ligand>
        <name>Mg(2+)</name>
        <dbReference type="ChEBI" id="CHEBI:18420"/>
    </ligand>
</feature>
<evidence type="ECO:0000256" key="4">
    <source>
        <dbReference type="ARBA" id="ARBA00022723"/>
    </source>
</evidence>
<evidence type="ECO:0000256" key="8">
    <source>
        <dbReference type="ARBA" id="ARBA00022842"/>
    </source>
</evidence>
<evidence type="ECO:0000256" key="7">
    <source>
        <dbReference type="ARBA" id="ARBA00022840"/>
    </source>
</evidence>
<comment type="caution">
    <text evidence="11">The sequence shown here is derived from an EMBL/GenBank/DDBJ whole genome shotgun (WGS) entry which is preliminary data.</text>
</comment>
<evidence type="ECO:0000256" key="1">
    <source>
        <dbReference type="ARBA" id="ARBA00008748"/>
    </source>
</evidence>
<reference evidence="11 12" key="1">
    <citation type="journal article" date="2014" name="BMC Genomics">
        <title>Comparison of environmental and isolate Sulfobacillus genomes reveals diverse carbon, sulfur, nitrogen, and hydrogen metabolisms.</title>
        <authorList>
            <person name="Justice N.B."/>
            <person name="Norman A."/>
            <person name="Brown C.T."/>
            <person name="Singh A."/>
            <person name="Thomas B.C."/>
            <person name="Banfield J.F."/>
        </authorList>
    </citation>
    <scope>NUCLEOTIDE SEQUENCE [LARGE SCALE GENOMIC DNA]</scope>
    <source>
        <strain evidence="11">AMDSBA1</strain>
    </source>
</reference>
<dbReference type="SUPFAM" id="SSF53067">
    <property type="entry name" value="Actin-like ATPase domain"/>
    <property type="match status" value="2"/>
</dbReference>
<comment type="cofactor">
    <cofactor evidence="9">
        <name>Mg(2+)</name>
        <dbReference type="ChEBI" id="CHEBI:18420"/>
    </cofactor>
    <cofactor evidence="9">
        <name>Mn(2+)</name>
        <dbReference type="ChEBI" id="CHEBI:29035"/>
    </cofactor>
    <text evidence="9">Mg(2+). Can also accept Mn(2+).</text>
</comment>
<dbReference type="UniPathway" id="UPA00340">
    <property type="reaction ID" value="UER00458"/>
</dbReference>
<dbReference type="PROSITE" id="PS01075">
    <property type="entry name" value="ACETATE_KINASE_1"/>
    <property type="match status" value="1"/>
</dbReference>
<dbReference type="Pfam" id="PF00871">
    <property type="entry name" value="Acetate_kinase"/>
    <property type="match status" value="1"/>
</dbReference>
<dbReference type="InterPro" id="IPR023865">
    <property type="entry name" value="Aliphatic_acid_kinase_CS"/>
</dbReference>
<dbReference type="PROSITE" id="PS01076">
    <property type="entry name" value="ACETATE_KINASE_2"/>
    <property type="match status" value="1"/>
</dbReference>